<accession>A0AAV7U6E0</accession>
<organism evidence="1 2">
    <name type="scientific">Pleurodeles waltl</name>
    <name type="common">Iberian ribbed newt</name>
    <dbReference type="NCBI Taxonomy" id="8319"/>
    <lineage>
        <taxon>Eukaryota</taxon>
        <taxon>Metazoa</taxon>
        <taxon>Chordata</taxon>
        <taxon>Craniata</taxon>
        <taxon>Vertebrata</taxon>
        <taxon>Euteleostomi</taxon>
        <taxon>Amphibia</taxon>
        <taxon>Batrachia</taxon>
        <taxon>Caudata</taxon>
        <taxon>Salamandroidea</taxon>
        <taxon>Salamandridae</taxon>
        <taxon>Pleurodelinae</taxon>
        <taxon>Pleurodeles</taxon>
    </lineage>
</organism>
<protein>
    <submittedName>
        <fullName evidence="1">Uncharacterized protein</fullName>
    </submittedName>
</protein>
<dbReference type="Proteomes" id="UP001066276">
    <property type="component" value="Chromosome 3_1"/>
</dbReference>
<comment type="caution">
    <text evidence="1">The sequence shown here is derived from an EMBL/GenBank/DDBJ whole genome shotgun (WGS) entry which is preliminary data.</text>
</comment>
<evidence type="ECO:0000313" key="2">
    <source>
        <dbReference type="Proteomes" id="UP001066276"/>
    </source>
</evidence>
<dbReference type="AlphaFoldDB" id="A0AAV7U6E0"/>
<reference evidence="1" key="1">
    <citation type="journal article" date="2022" name="bioRxiv">
        <title>Sequencing and chromosome-scale assembly of the giantPleurodeles waltlgenome.</title>
        <authorList>
            <person name="Brown T."/>
            <person name="Elewa A."/>
            <person name="Iarovenko S."/>
            <person name="Subramanian E."/>
            <person name="Araus A.J."/>
            <person name="Petzold A."/>
            <person name="Susuki M."/>
            <person name="Suzuki K.-i.T."/>
            <person name="Hayashi T."/>
            <person name="Toyoda A."/>
            <person name="Oliveira C."/>
            <person name="Osipova E."/>
            <person name="Leigh N.D."/>
            <person name="Simon A."/>
            <person name="Yun M.H."/>
        </authorList>
    </citation>
    <scope>NUCLEOTIDE SEQUENCE</scope>
    <source>
        <strain evidence="1">20211129_DDA</strain>
        <tissue evidence="1">Liver</tissue>
    </source>
</reference>
<name>A0AAV7U6E0_PLEWA</name>
<gene>
    <name evidence="1" type="ORF">NDU88_001264</name>
</gene>
<dbReference type="EMBL" id="JANPWB010000005">
    <property type="protein sequence ID" value="KAJ1184458.1"/>
    <property type="molecule type" value="Genomic_DNA"/>
</dbReference>
<sequence>MTDWVPFEEDYGCYDEDGQFLGDSVSEAISASVQQSVSRALEVSVPQQISQGLVVALNPFTQQLEVFAKKQNLVPFQEGNSAVGRPSFRNTSKDAPSAWPHDGVMATLQHPSSEDLQYCSVPSASSVFPRGVRVSLNSDPNWALAQEMAENLHGKLHRSFDKEVRNRLRAECPRPELPEKVAETPEIDASMLTFLKKIAKDPKKGIDRAW</sequence>
<keyword evidence="2" id="KW-1185">Reference proteome</keyword>
<proteinExistence type="predicted"/>
<evidence type="ECO:0000313" key="1">
    <source>
        <dbReference type="EMBL" id="KAJ1184458.1"/>
    </source>
</evidence>